<protein>
    <recommendedName>
        <fullName evidence="9">1-deoxy-D-xylulose 5-phosphate reductoisomerase</fullName>
        <shortName evidence="9">DXP reductoisomerase</shortName>
        <ecNumber evidence="9">1.1.1.267</ecNumber>
    </recommendedName>
    <alternativeName>
        <fullName evidence="9">1-deoxyxylulose-5-phosphate reductoisomerase</fullName>
    </alternativeName>
    <alternativeName>
        <fullName evidence="9">2-C-methyl-D-erythritol 4-phosphate synthase</fullName>
    </alternativeName>
</protein>
<feature type="binding site" evidence="9">
    <location>
        <position position="228"/>
    </location>
    <ligand>
        <name>1-deoxy-D-xylulose 5-phosphate</name>
        <dbReference type="ChEBI" id="CHEBI:57792"/>
    </ligand>
</feature>
<keyword evidence="14" id="KW-1185">Reference proteome</keyword>
<evidence type="ECO:0000313" key="14">
    <source>
        <dbReference type="Proteomes" id="UP001499852"/>
    </source>
</evidence>
<evidence type="ECO:0000256" key="4">
    <source>
        <dbReference type="ARBA" id="ARBA00022857"/>
    </source>
</evidence>
<feature type="binding site" evidence="9">
    <location>
        <position position="160"/>
    </location>
    <ligand>
        <name>Mn(2+)</name>
        <dbReference type="ChEBI" id="CHEBI:29035"/>
    </ligand>
</feature>
<dbReference type="Pfam" id="PF13288">
    <property type="entry name" value="DXPR_C"/>
    <property type="match status" value="1"/>
</dbReference>
<gene>
    <name evidence="9" type="primary">dxr</name>
    <name evidence="13" type="ORF">GCM10023213_00730</name>
</gene>
<dbReference type="NCBIfam" id="NF009114">
    <property type="entry name" value="PRK12464.1"/>
    <property type="match status" value="1"/>
</dbReference>
<comment type="catalytic activity">
    <reaction evidence="8">
        <text>2-C-methyl-D-erythritol 4-phosphate + NADP(+) = 1-deoxy-D-xylulose 5-phosphate + NADPH + H(+)</text>
        <dbReference type="Rhea" id="RHEA:13717"/>
        <dbReference type="ChEBI" id="CHEBI:15378"/>
        <dbReference type="ChEBI" id="CHEBI:57783"/>
        <dbReference type="ChEBI" id="CHEBI:57792"/>
        <dbReference type="ChEBI" id="CHEBI:58262"/>
        <dbReference type="ChEBI" id="CHEBI:58349"/>
        <dbReference type="EC" id="1.1.1.267"/>
    </reaction>
    <physiologicalReaction direction="right-to-left" evidence="8">
        <dbReference type="Rhea" id="RHEA:13719"/>
    </physiologicalReaction>
</comment>
<dbReference type="InterPro" id="IPR036291">
    <property type="entry name" value="NAD(P)-bd_dom_sf"/>
</dbReference>
<dbReference type="SUPFAM" id="SSF69055">
    <property type="entry name" value="1-deoxy-D-xylulose-5-phosphate reductoisomerase, C-terminal domain"/>
    <property type="match status" value="1"/>
</dbReference>
<feature type="binding site" evidence="9">
    <location>
        <position position="209"/>
    </location>
    <ligand>
        <name>1-deoxy-D-xylulose 5-phosphate</name>
        <dbReference type="ChEBI" id="CHEBI:57792"/>
    </ligand>
</feature>
<dbReference type="InterPro" id="IPR013644">
    <property type="entry name" value="DXP_reductoisomerase_C"/>
</dbReference>
<comment type="pathway">
    <text evidence="1 9">Isoprenoid biosynthesis; isopentenyl diphosphate biosynthesis via DXP pathway; isopentenyl diphosphate from 1-deoxy-D-xylulose 5-phosphate: step 1/6.</text>
</comment>
<feature type="binding site" evidence="9">
    <location>
        <position position="162"/>
    </location>
    <ligand>
        <name>1-deoxy-D-xylulose 5-phosphate</name>
        <dbReference type="ChEBI" id="CHEBI:57792"/>
    </ligand>
</feature>
<feature type="binding site" evidence="9">
    <location>
        <position position="135"/>
    </location>
    <ligand>
        <name>1-deoxy-D-xylulose 5-phosphate</name>
        <dbReference type="ChEBI" id="CHEBI:57792"/>
    </ligand>
</feature>
<comment type="function">
    <text evidence="9">Catalyzes the NADPH-dependent rearrangement and reduction of 1-deoxy-D-xylulose-5-phosphate (DXP) to 2-C-methyl-D-erythritol 4-phosphate (MEP).</text>
</comment>
<organism evidence="13 14">
    <name type="scientific">Prosthecobacter algae</name>
    <dbReference type="NCBI Taxonomy" id="1144682"/>
    <lineage>
        <taxon>Bacteria</taxon>
        <taxon>Pseudomonadati</taxon>
        <taxon>Verrucomicrobiota</taxon>
        <taxon>Verrucomicrobiia</taxon>
        <taxon>Verrucomicrobiales</taxon>
        <taxon>Verrucomicrobiaceae</taxon>
        <taxon>Prosthecobacter</taxon>
    </lineage>
</organism>
<evidence type="ECO:0000256" key="2">
    <source>
        <dbReference type="ARBA" id="ARBA00006825"/>
    </source>
</evidence>
<feature type="binding site" evidence="9">
    <location>
        <position position="186"/>
    </location>
    <ligand>
        <name>1-deoxy-D-xylulose 5-phosphate</name>
        <dbReference type="ChEBI" id="CHEBI:57792"/>
    </ligand>
</feature>
<dbReference type="PIRSF" id="PIRSF006205">
    <property type="entry name" value="Dxp_reductismrs"/>
    <property type="match status" value="1"/>
</dbReference>
<dbReference type="RefSeq" id="WP_345734385.1">
    <property type="nucleotide sequence ID" value="NZ_BAABIA010000001.1"/>
</dbReference>
<evidence type="ECO:0000256" key="8">
    <source>
        <dbReference type="ARBA" id="ARBA00048543"/>
    </source>
</evidence>
<feature type="binding site" evidence="9">
    <location>
        <position position="50"/>
    </location>
    <ligand>
        <name>NADPH</name>
        <dbReference type="ChEBI" id="CHEBI:57783"/>
    </ligand>
</feature>
<dbReference type="Gene3D" id="3.40.50.720">
    <property type="entry name" value="NAD(P)-binding Rossmann-like Domain"/>
    <property type="match status" value="1"/>
</dbReference>
<feature type="binding site" evidence="9">
    <location>
        <position position="26"/>
    </location>
    <ligand>
        <name>NADPH</name>
        <dbReference type="ChEBI" id="CHEBI:57783"/>
    </ligand>
</feature>
<comment type="caution">
    <text evidence="13">The sequence shown here is derived from an EMBL/GenBank/DDBJ whole genome shotgun (WGS) entry which is preliminary data.</text>
</comment>
<dbReference type="InterPro" id="IPR013512">
    <property type="entry name" value="DXP_reductoisomerase_N"/>
</dbReference>
<evidence type="ECO:0000256" key="5">
    <source>
        <dbReference type="ARBA" id="ARBA00023002"/>
    </source>
</evidence>
<feature type="binding site" evidence="9">
    <location>
        <position position="222"/>
    </location>
    <ligand>
        <name>1-deoxy-D-xylulose 5-phosphate</name>
        <dbReference type="ChEBI" id="CHEBI:57792"/>
    </ligand>
</feature>
<evidence type="ECO:0000259" key="12">
    <source>
        <dbReference type="Pfam" id="PF13288"/>
    </source>
</evidence>
<evidence type="ECO:0000256" key="6">
    <source>
        <dbReference type="ARBA" id="ARBA00023211"/>
    </source>
</evidence>
<feature type="binding site" evidence="9">
    <location>
        <position position="136"/>
    </location>
    <ligand>
        <name>NADPH</name>
        <dbReference type="ChEBI" id="CHEBI:57783"/>
    </ligand>
</feature>
<reference evidence="14" key="1">
    <citation type="journal article" date="2019" name="Int. J. Syst. Evol. Microbiol.">
        <title>The Global Catalogue of Microorganisms (GCM) 10K type strain sequencing project: providing services to taxonomists for standard genome sequencing and annotation.</title>
        <authorList>
            <consortium name="The Broad Institute Genomics Platform"/>
            <consortium name="The Broad Institute Genome Sequencing Center for Infectious Disease"/>
            <person name="Wu L."/>
            <person name="Ma J."/>
        </authorList>
    </citation>
    <scope>NUCLEOTIDE SEQUENCE [LARGE SCALE GENOMIC DNA]</scope>
    <source>
        <strain evidence="14">JCM 18053</strain>
    </source>
</reference>
<keyword evidence="7 9" id="KW-0414">Isoprene biosynthesis</keyword>
<evidence type="ECO:0000259" key="10">
    <source>
        <dbReference type="Pfam" id="PF02670"/>
    </source>
</evidence>
<evidence type="ECO:0000256" key="7">
    <source>
        <dbReference type="ARBA" id="ARBA00023229"/>
    </source>
</evidence>
<dbReference type="Pfam" id="PF08436">
    <property type="entry name" value="DXP_redisom_C"/>
    <property type="match status" value="1"/>
</dbReference>
<keyword evidence="9" id="KW-0460">Magnesium</keyword>
<feature type="binding site" evidence="9">
    <location>
        <position position="24"/>
    </location>
    <ligand>
        <name>NADPH</name>
        <dbReference type="ChEBI" id="CHEBI:57783"/>
    </ligand>
</feature>
<proteinExistence type="inferred from homology"/>
<feature type="binding site" evidence="9">
    <location>
        <position position="231"/>
    </location>
    <ligand>
        <name>1-deoxy-D-xylulose 5-phosphate</name>
        <dbReference type="ChEBI" id="CHEBI:57792"/>
    </ligand>
</feature>
<feature type="binding site" evidence="9">
    <location>
        <position position="49"/>
    </location>
    <ligand>
        <name>NADPH</name>
        <dbReference type="ChEBI" id="CHEBI:57783"/>
    </ligand>
</feature>
<feature type="binding site" evidence="9">
    <location>
        <position position="231"/>
    </location>
    <ligand>
        <name>Mn(2+)</name>
        <dbReference type="ChEBI" id="CHEBI:29035"/>
    </ligand>
</feature>
<feature type="binding site" evidence="9">
    <location>
        <position position="161"/>
    </location>
    <ligand>
        <name>1-deoxy-D-xylulose 5-phosphate</name>
        <dbReference type="ChEBI" id="CHEBI:57792"/>
    </ligand>
</feature>
<feature type="binding site" evidence="9">
    <location>
        <position position="23"/>
    </location>
    <ligand>
        <name>NADPH</name>
        <dbReference type="ChEBI" id="CHEBI:57783"/>
    </ligand>
</feature>
<evidence type="ECO:0000259" key="11">
    <source>
        <dbReference type="Pfam" id="PF08436"/>
    </source>
</evidence>
<dbReference type="InterPro" id="IPR026877">
    <property type="entry name" value="DXPR_C"/>
</dbReference>
<dbReference type="EMBL" id="BAABIA010000001">
    <property type="protein sequence ID" value="GAA5132468.1"/>
    <property type="molecule type" value="Genomic_DNA"/>
</dbReference>
<keyword evidence="5 9" id="KW-0560">Oxidoreductase</keyword>
<keyword evidence="3 9" id="KW-0479">Metal-binding</keyword>
<dbReference type="PANTHER" id="PTHR30525:SF0">
    <property type="entry name" value="1-DEOXY-D-XYLULOSE 5-PHOSPHATE REDUCTOISOMERASE, CHLOROPLASTIC"/>
    <property type="match status" value="1"/>
</dbReference>
<evidence type="ECO:0000313" key="13">
    <source>
        <dbReference type="EMBL" id="GAA5132468.1"/>
    </source>
</evidence>
<dbReference type="InterPro" id="IPR003821">
    <property type="entry name" value="DXP_reductoisomerase"/>
</dbReference>
<evidence type="ECO:0000256" key="3">
    <source>
        <dbReference type="ARBA" id="ARBA00022723"/>
    </source>
</evidence>
<dbReference type="SUPFAM" id="SSF55347">
    <property type="entry name" value="Glyceraldehyde-3-phosphate dehydrogenase-like, C-terminal domain"/>
    <property type="match status" value="1"/>
</dbReference>
<keyword evidence="4 9" id="KW-0521">NADP</keyword>
<keyword evidence="6 9" id="KW-0464">Manganese</keyword>
<dbReference type="PANTHER" id="PTHR30525">
    <property type="entry name" value="1-DEOXY-D-XYLULOSE 5-PHOSPHATE REDUCTOISOMERASE"/>
    <property type="match status" value="1"/>
</dbReference>
<comment type="caution">
    <text evidence="9">Lacks conserved residue(s) required for the propagation of feature annotation.</text>
</comment>
<dbReference type="EC" id="1.1.1.267" evidence="9"/>
<dbReference type="Proteomes" id="UP001499852">
    <property type="component" value="Unassembled WGS sequence"/>
</dbReference>
<dbReference type="Pfam" id="PF02670">
    <property type="entry name" value="DXP_reductoisom"/>
    <property type="match status" value="1"/>
</dbReference>
<sequence length="392" mass="42077">MPSPTAPSAQTTPPRKVLLLGSTGSIGTSALKVARDIPDRMEVVGLAAARSVEALVRQVQETGVKQVALTDEAAAALARPLLPADVTLHVGPQGLVDLVQTSDADMVLVAIVGVAGLAPALAAIEAGKHLAVASKEILVMAGEAVMEAARRKGVNVLPVDSEHNAIFQCLEGHRSSDVRRLLVTASGGPFRQLPADQLPHVTVAQALKHPTWSMGRKITIDSATLFNKGLEMIEARWLFDVPMSQIEVVVHPQSIVHSMVEFVDNSVIAQLSHSDMCFPIQYAVTWPDRVPNNLRPLDFAKIASLHFEAPRTHDFPALDLARHAGEVGGTLPAVLNAANEVAVEAFLNERTTFPAIWQTVARVMEKHQVIQHPDLATLIEADAWAREEAALK</sequence>
<feature type="domain" description="1-deoxy-D-xylulose 5-phosphate reductoisomerase N-terminal" evidence="10">
    <location>
        <begin position="17"/>
        <end position="142"/>
    </location>
</feature>
<evidence type="ECO:0000256" key="1">
    <source>
        <dbReference type="ARBA" id="ARBA00005094"/>
    </source>
</evidence>
<dbReference type="HAMAP" id="MF_00183">
    <property type="entry name" value="DXP_reductoisom"/>
    <property type="match status" value="1"/>
</dbReference>
<feature type="binding site" evidence="9">
    <location>
        <position position="25"/>
    </location>
    <ligand>
        <name>NADPH</name>
        <dbReference type="ChEBI" id="CHEBI:57783"/>
    </ligand>
</feature>
<feature type="binding site" evidence="9">
    <location>
        <position position="215"/>
    </location>
    <ligand>
        <name>NADPH</name>
        <dbReference type="ChEBI" id="CHEBI:57783"/>
    </ligand>
</feature>
<evidence type="ECO:0000256" key="9">
    <source>
        <dbReference type="HAMAP-Rule" id="MF_00183"/>
    </source>
</evidence>
<feature type="binding site" evidence="9">
    <location>
        <position position="227"/>
    </location>
    <ligand>
        <name>1-deoxy-D-xylulose 5-phosphate</name>
        <dbReference type="ChEBI" id="CHEBI:57792"/>
    </ligand>
</feature>
<dbReference type="InterPro" id="IPR036169">
    <property type="entry name" value="DXPR_C_sf"/>
</dbReference>
<comment type="cofactor">
    <cofactor evidence="9">
        <name>Mg(2+)</name>
        <dbReference type="ChEBI" id="CHEBI:18420"/>
    </cofactor>
    <cofactor evidence="9">
        <name>Mn(2+)</name>
        <dbReference type="ChEBI" id="CHEBI:29035"/>
    </cofactor>
</comment>
<dbReference type="SUPFAM" id="SSF51735">
    <property type="entry name" value="NAD(P)-binding Rossmann-fold domains"/>
    <property type="match status" value="1"/>
</dbReference>
<comment type="similarity">
    <text evidence="2 9">Belongs to the DXR family.</text>
</comment>
<accession>A0ABP9NUG3</accession>
<feature type="binding site" evidence="9">
    <location>
        <position position="162"/>
    </location>
    <ligand>
        <name>Mn(2+)</name>
        <dbReference type="ChEBI" id="CHEBI:29035"/>
    </ligand>
</feature>
<dbReference type="Gene3D" id="1.10.1740.10">
    <property type="match status" value="1"/>
</dbReference>
<feature type="domain" description="DXP reductoisomerase C-terminal" evidence="12">
    <location>
        <begin position="271"/>
        <end position="387"/>
    </location>
</feature>
<feature type="domain" description="1-deoxy-D-xylulose 5-phosphate reductoisomerase C-terminal" evidence="11">
    <location>
        <begin position="156"/>
        <end position="239"/>
    </location>
</feature>
<dbReference type="NCBIfam" id="TIGR00243">
    <property type="entry name" value="Dxr"/>
    <property type="match status" value="1"/>
</dbReference>
<name>A0ABP9NUG3_9BACT</name>